<dbReference type="Proteomes" id="UP000281549">
    <property type="component" value="Unassembled WGS sequence"/>
</dbReference>
<dbReference type="EMBL" id="ML007233">
    <property type="protein sequence ID" value="RKP15971.1"/>
    <property type="molecule type" value="Genomic_DNA"/>
</dbReference>
<evidence type="ECO:0000313" key="1">
    <source>
        <dbReference type="EMBL" id="RKP15971.1"/>
    </source>
</evidence>
<dbReference type="AlphaFoldDB" id="A0A4P9YBM0"/>
<proteinExistence type="predicted"/>
<name>A0A4P9YBM0_ROZAC</name>
<gene>
    <name evidence="1" type="ORF">ROZALSC1DRAFT_31889</name>
</gene>
<reference evidence="2" key="1">
    <citation type="journal article" date="2018" name="Nat. Microbiol.">
        <title>Leveraging single-cell genomics to expand the fungal tree of life.</title>
        <authorList>
            <person name="Ahrendt S.R."/>
            <person name="Quandt C.A."/>
            <person name="Ciobanu D."/>
            <person name="Clum A."/>
            <person name="Salamov A."/>
            <person name="Andreopoulos B."/>
            <person name="Cheng J.F."/>
            <person name="Woyke T."/>
            <person name="Pelin A."/>
            <person name="Henrissat B."/>
            <person name="Reynolds N.K."/>
            <person name="Benny G.L."/>
            <person name="Smith M.E."/>
            <person name="James T.Y."/>
            <person name="Grigoriev I.V."/>
        </authorList>
    </citation>
    <scope>NUCLEOTIDE SEQUENCE [LARGE SCALE GENOMIC DNA]</scope>
    <source>
        <strain evidence="2">CSF55</strain>
    </source>
</reference>
<protein>
    <submittedName>
        <fullName evidence="1">Uncharacterized protein</fullName>
    </submittedName>
</protein>
<organism evidence="1 2">
    <name type="scientific">Rozella allomycis (strain CSF55)</name>
    <dbReference type="NCBI Taxonomy" id="988480"/>
    <lineage>
        <taxon>Eukaryota</taxon>
        <taxon>Fungi</taxon>
        <taxon>Fungi incertae sedis</taxon>
        <taxon>Cryptomycota</taxon>
        <taxon>Cryptomycota incertae sedis</taxon>
        <taxon>Rozella</taxon>
    </lineage>
</organism>
<accession>A0A4P9YBM0</accession>
<sequence>MMMSLRNGNNVTLKEFYACSPVATNDEYTWNNYVFNIPETIKTQEIWWKFPQWYWINNTITLGVCLHIDPREKRDILAPGVISHLKQSNNPAFDLYSLLKGSDGLSFLARNIETRYSTNNFIDVEKDIEKKVKTFESQYSYGNDKGTKKRSYLC</sequence>
<evidence type="ECO:0000313" key="2">
    <source>
        <dbReference type="Proteomes" id="UP000281549"/>
    </source>
</evidence>